<dbReference type="GO" id="GO:0016787">
    <property type="term" value="F:hydrolase activity"/>
    <property type="evidence" value="ECO:0007669"/>
    <property type="project" value="UniProtKB-KW"/>
</dbReference>
<feature type="region of interest" description="Disordered" evidence="2">
    <location>
        <begin position="26"/>
        <end position="45"/>
    </location>
</feature>
<organism evidence="3 4">
    <name type="scientific">Campylobacter californiensis</name>
    <dbReference type="NCBI Taxonomy" id="1032243"/>
    <lineage>
        <taxon>Bacteria</taxon>
        <taxon>Pseudomonadati</taxon>
        <taxon>Campylobacterota</taxon>
        <taxon>Epsilonproteobacteria</taxon>
        <taxon>Campylobacterales</taxon>
        <taxon>Campylobacteraceae</taxon>
        <taxon>Campylobacter</taxon>
    </lineage>
</organism>
<name>A0AAW3ZU22_9BACT</name>
<feature type="coiled-coil region" evidence="1">
    <location>
        <begin position="61"/>
        <end position="137"/>
    </location>
</feature>
<dbReference type="EMBL" id="LIWG01000013">
    <property type="protein sequence ID" value="MBE3608767.1"/>
    <property type="molecule type" value="Genomic_DNA"/>
</dbReference>
<evidence type="ECO:0000256" key="2">
    <source>
        <dbReference type="SAM" id="MobiDB-lite"/>
    </source>
</evidence>
<feature type="compositionally biased region" description="Low complexity" evidence="2">
    <location>
        <begin position="28"/>
        <end position="45"/>
    </location>
</feature>
<accession>A0AAW3ZU22</accession>
<keyword evidence="1" id="KW-0175">Coiled coil</keyword>
<evidence type="ECO:0000256" key="1">
    <source>
        <dbReference type="SAM" id="Coils"/>
    </source>
</evidence>
<dbReference type="AlphaFoldDB" id="A0AAW3ZU22"/>
<keyword evidence="3" id="KW-0378">Hydrolase</keyword>
<reference evidence="3 4" key="1">
    <citation type="submission" date="2015-08" db="EMBL/GenBank/DDBJ databases">
        <title>Comparative genomics of the Campylobacter concisus group.</title>
        <authorList>
            <person name="Yee E."/>
            <person name="Chapman M.H."/>
            <person name="Huynh S."/>
            <person name="Bono J.L."/>
            <person name="On S.L."/>
            <person name="St Leger J."/>
            <person name="Foster G."/>
            <person name="Parker C.T."/>
            <person name="Miller W.G."/>
        </authorList>
    </citation>
    <scope>NUCLEOTIDE SEQUENCE [LARGE SCALE GENOMIC DNA]</scope>
    <source>
        <strain evidence="3 4">RM9337</strain>
    </source>
</reference>
<evidence type="ECO:0000313" key="3">
    <source>
        <dbReference type="EMBL" id="MBE3608767.1"/>
    </source>
</evidence>
<comment type="caution">
    <text evidence="3">The sequence shown here is derived from an EMBL/GenBank/DDBJ whole genome shotgun (WGS) entry which is preliminary data.</text>
</comment>
<proteinExistence type="predicted"/>
<protein>
    <submittedName>
        <fullName evidence="3">HIT family hydrolase</fullName>
    </submittedName>
</protein>
<sequence length="231" mass="24660">MTEQEAILSLLGDVEGGEEMADNTVAVPSEGAGEPNGAEAANNDGASANQSITAQSLQSMIANAMAGIEAKKAEQAKAEQEAQVKTQAQALSPEMQTLLEQLGLTDINQMREQLNALQQQQAQAQEMARRQEIFNKNLDTFNKDFPTIKAEELGEWAEKNGFLNLLGEDYNGWKAVAMAMINVAKPTSEPDPILGADKAGGELGVFDKLKNGEEVDDVEIGAQILKSAGLV</sequence>
<evidence type="ECO:0000313" key="4">
    <source>
        <dbReference type="Proteomes" id="UP000650616"/>
    </source>
</evidence>
<keyword evidence="4" id="KW-1185">Reference proteome</keyword>
<gene>
    <name evidence="3" type="ORF">CCAL9337_08550</name>
</gene>
<dbReference type="RefSeq" id="WP_170017115.1">
    <property type="nucleotide sequence ID" value="NZ_CP012545.1"/>
</dbReference>
<dbReference type="Proteomes" id="UP000650616">
    <property type="component" value="Unassembled WGS sequence"/>
</dbReference>